<evidence type="ECO:0000313" key="1">
    <source>
        <dbReference type="EMBL" id="GFT92470.1"/>
    </source>
</evidence>
<name>A0A8X6U553_NEPPI</name>
<sequence>MITQVWPQGGGCHIWRRCAHPFAELLKQFTSPFVSQGPSDGSLCQQTKCDVVNEVEDEETHPLFRYIFRTISEFAGVLFHMNSRKAQIYATNS</sequence>
<accession>A0A8X6U553</accession>
<reference evidence="1" key="1">
    <citation type="submission" date="2020-08" db="EMBL/GenBank/DDBJ databases">
        <title>Multicomponent nature underlies the extraordinary mechanical properties of spider dragline silk.</title>
        <authorList>
            <person name="Kono N."/>
            <person name="Nakamura H."/>
            <person name="Mori M."/>
            <person name="Yoshida Y."/>
            <person name="Ohtoshi R."/>
            <person name="Malay A.D."/>
            <person name="Moran D.A.P."/>
            <person name="Tomita M."/>
            <person name="Numata K."/>
            <person name="Arakawa K."/>
        </authorList>
    </citation>
    <scope>NUCLEOTIDE SEQUENCE</scope>
</reference>
<gene>
    <name evidence="1" type="ORF">NPIL_525971</name>
</gene>
<protein>
    <submittedName>
        <fullName evidence="1">Uncharacterized protein</fullName>
    </submittedName>
</protein>
<organism evidence="1 2">
    <name type="scientific">Nephila pilipes</name>
    <name type="common">Giant wood spider</name>
    <name type="synonym">Nephila maculata</name>
    <dbReference type="NCBI Taxonomy" id="299642"/>
    <lineage>
        <taxon>Eukaryota</taxon>
        <taxon>Metazoa</taxon>
        <taxon>Ecdysozoa</taxon>
        <taxon>Arthropoda</taxon>
        <taxon>Chelicerata</taxon>
        <taxon>Arachnida</taxon>
        <taxon>Araneae</taxon>
        <taxon>Araneomorphae</taxon>
        <taxon>Entelegynae</taxon>
        <taxon>Araneoidea</taxon>
        <taxon>Nephilidae</taxon>
        <taxon>Nephila</taxon>
    </lineage>
</organism>
<evidence type="ECO:0000313" key="2">
    <source>
        <dbReference type="Proteomes" id="UP000887013"/>
    </source>
</evidence>
<keyword evidence="2" id="KW-1185">Reference proteome</keyword>
<dbReference type="Proteomes" id="UP000887013">
    <property type="component" value="Unassembled WGS sequence"/>
</dbReference>
<proteinExistence type="predicted"/>
<comment type="caution">
    <text evidence="1">The sequence shown here is derived from an EMBL/GenBank/DDBJ whole genome shotgun (WGS) entry which is preliminary data.</text>
</comment>
<dbReference type="AlphaFoldDB" id="A0A8X6U553"/>
<dbReference type="EMBL" id="BMAW01121092">
    <property type="protein sequence ID" value="GFT92470.1"/>
    <property type="molecule type" value="Genomic_DNA"/>
</dbReference>